<evidence type="ECO:0000313" key="1">
    <source>
        <dbReference type="EMBL" id="SFG16032.1"/>
    </source>
</evidence>
<gene>
    <name evidence="1" type="ORF">SAMN02787118_116179</name>
</gene>
<reference evidence="1 2" key="1">
    <citation type="submission" date="2016-10" db="EMBL/GenBank/DDBJ databases">
        <authorList>
            <person name="de Groot N.N."/>
        </authorList>
    </citation>
    <scope>NUCLEOTIDE SEQUENCE [LARGE SCALE GENOMIC DNA]</scope>
    <source>
        <strain evidence="1 2">OK461</strain>
    </source>
</reference>
<organism evidence="1 2">
    <name type="scientific">Streptomyces mirabilis</name>
    <dbReference type="NCBI Taxonomy" id="68239"/>
    <lineage>
        <taxon>Bacteria</taxon>
        <taxon>Bacillati</taxon>
        <taxon>Actinomycetota</taxon>
        <taxon>Actinomycetes</taxon>
        <taxon>Kitasatosporales</taxon>
        <taxon>Streptomycetaceae</taxon>
        <taxon>Streptomyces</taxon>
    </lineage>
</organism>
<dbReference type="EMBL" id="FONR01000016">
    <property type="protein sequence ID" value="SFG16032.1"/>
    <property type="molecule type" value="Genomic_DNA"/>
</dbReference>
<protein>
    <submittedName>
        <fullName evidence="1">Uncharacterized protein</fullName>
    </submittedName>
</protein>
<proteinExistence type="predicted"/>
<evidence type="ECO:0000313" key="2">
    <source>
        <dbReference type="Proteomes" id="UP000181942"/>
    </source>
</evidence>
<accession>A0A1I2PIM7</accession>
<name>A0A1I2PIM7_9ACTN</name>
<dbReference type="AlphaFoldDB" id="A0A1I2PIM7"/>
<dbReference type="Proteomes" id="UP000181942">
    <property type="component" value="Unassembled WGS sequence"/>
</dbReference>
<sequence length="104" mass="10898">MLRTGVEEKTGEVLSAAVLSERVVWAVDLVSGMAADLLGTHWNTTDVDVLASGEDAGGRKLPSNAWMALRRLGWTVGPVDSGGMFRAARTSRSSTGCDACPSTC</sequence>